<dbReference type="STRING" id="1635173.WH52_11700"/>
<organism evidence="1 2">
    <name type="scientific">Tenacibaculum holothuriorum</name>
    <dbReference type="NCBI Taxonomy" id="1635173"/>
    <lineage>
        <taxon>Bacteria</taxon>
        <taxon>Pseudomonadati</taxon>
        <taxon>Bacteroidota</taxon>
        <taxon>Flavobacteriia</taxon>
        <taxon>Flavobacteriales</taxon>
        <taxon>Flavobacteriaceae</taxon>
        <taxon>Tenacibaculum</taxon>
    </lineage>
</organism>
<evidence type="ECO:0000313" key="2">
    <source>
        <dbReference type="Proteomes" id="UP000194221"/>
    </source>
</evidence>
<comment type="caution">
    <text evidence="1">The sequence shown here is derived from an EMBL/GenBank/DDBJ whole genome shotgun (WGS) entry which is preliminary data.</text>
</comment>
<protein>
    <submittedName>
        <fullName evidence="1">Uncharacterized protein</fullName>
    </submittedName>
</protein>
<dbReference type="EMBL" id="LAPZ01000012">
    <property type="protein sequence ID" value="OSY87308.1"/>
    <property type="molecule type" value="Genomic_DNA"/>
</dbReference>
<reference evidence="1 2" key="1">
    <citation type="submission" date="2015-03" db="EMBL/GenBank/DDBJ databases">
        <title>Genome sequence of Tenacibaculum sp. S2-2, isolated from intestinal microbiota of sea cucumber, Apostichopus japonicas.</title>
        <authorList>
            <person name="Shao Z."/>
            <person name="Wang L."/>
            <person name="Li X."/>
        </authorList>
    </citation>
    <scope>NUCLEOTIDE SEQUENCE [LARGE SCALE GENOMIC DNA]</scope>
    <source>
        <strain evidence="1 2">S2-2</strain>
    </source>
</reference>
<evidence type="ECO:0000313" key="1">
    <source>
        <dbReference type="EMBL" id="OSY87308.1"/>
    </source>
</evidence>
<keyword evidence="2" id="KW-1185">Reference proteome</keyword>
<dbReference type="AlphaFoldDB" id="A0A1Y2PCA7"/>
<dbReference type="InParanoid" id="A0A1Y2PCA7"/>
<dbReference type="Proteomes" id="UP000194221">
    <property type="component" value="Unassembled WGS sequence"/>
</dbReference>
<gene>
    <name evidence="1" type="ORF">WH52_11700</name>
</gene>
<sequence length="467" mass="54472">MINAQEKLPKIEIQANKTLALVQYVNTISSPRKSILKNHFEKSKFNTKSVQKLLATYKKLPLRESIKYQGYPETRRSRKGTDEIFTVMAANSDDLEELKKHSVSLFPLRDHQKLFDILKTIEPIYDQLFWKKNLPVIQQKITELKAYAEKHNLNKLYNAMTKFYNSSWESDLPLIISVIPYPEKTGFTATPQGNIIVSGLPLDMDYFEVYFGVMLHEIAHILYAEQEKSFQFELEKWFLNSPSKYKTFAYNWINETLATAVGNGWVYEKLKGELDPLDWYNDIYINTFSKAIYPMVKDYLERNKKIDEDFINKAILAYKKVLADKTYAYDNLITYTEMMLNKESKDGALEGKVMDGVFSNFRTRSYGLHTPFPCGDKLESFLKNIKTQVVGVVENNQAELESLEITFPFLKKYTLNTNRNFVLTHIKENGQVFILINVLNENEFSKVFSLLKQQKTVSLNKENLIYF</sequence>
<name>A0A1Y2PCA7_9FLAO</name>
<accession>A0A1Y2PCA7</accession>
<proteinExistence type="predicted"/>